<dbReference type="AlphaFoldDB" id="A0AAU9JAS4"/>
<organism evidence="2 3">
    <name type="scientific">Blepharisma stoltei</name>
    <dbReference type="NCBI Taxonomy" id="1481888"/>
    <lineage>
        <taxon>Eukaryota</taxon>
        <taxon>Sar</taxon>
        <taxon>Alveolata</taxon>
        <taxon>Ciliophora</taxon>
        <taxon>Postciliodesmatophora</taxon>
        <taxon>Heterotrichea</taxon>
        <taxon>Heterotrichida</taxon>
        <taxon>Blepharismidae</taxon>
        <taxon>Blepharisma</taxon>
    </lineage>
</organism>
<dbReference type="SUPFAM" id="SSF55961">
    <property type="entry name" value="Bet v1-like"/>
    <property type="match status" value="1"/>
</dbReference>
<dbReference type="EMBL" id="CAJZBQ010000030">
    <property type="protein sequence ID" value="CAG9322231.1"/>
    <property type="molecule type" value="Genomic_DNA"/>
</dbReference>
<dbReference type="InterPro" id="IPR051213">
    <property type="entry name" value="START_lipid_transfer"/>
</dbReference>
<reference evidence="2" key="1">
    <citation type="submission" date="2021-09" db="EMBL/GenBank/DDBJ databases">
        <authorList>
            <consortium name="AG Swart"/>
            <person name="Singh M."/>
            <person name="Singh A."/>
            <person name="Seah K."/>
            <person name="Emmerich C."/>
        </authorList>
    </citation>
    <scope>NUCLEOTIDE SEQUENCE</scope>
    <source>
        <strain evidence="2">ATCC30299</strain>
    </source>
</reference>
<proteinExistence type="predicted"/>
<dbReference type="PANTHER" id="PTHR19308:SF56">
    <property type="entry name" value="START DOMAIN-CONTAINING PROTEIN"/>
    <property type="match status" value="1"/>
</dbReference>
<dbReference type="GO" id="GO:0008289">
    <property type="term" value="F:lipid binding"/>
    <property type="evidence" value="ECO:0007669"/>
    <property type="project" value="InterPro"/>
</dbReference>
<accession>A0AAU9JAS4</accession>
<name>A0AAU9JAS4_9CILI</name>
<dbReference type="CDD" id="cd00177">
    <property type="entry name" value="START"/>
    <property type="match status" value="1"/>
</dbReference>
<dbReference type="Gene3D" id="3.30.530.20">
    <property type="match status" value="1"/>
</dbReference>
<feature type="domain" description="START" evidence="1">
    <location>
        <begin position="123"/>
        <end position="252"/>
    </location>
</feature>
<protein>
    <recommendedName>
        <fullName evidence="1">START domain-containing protein</fullName>
    </recommendedName>
</protein>
<dbReference type="InterPro" id="IPR023393">
    <property type="entry name" value="START-like_dom_sf"/>
</dbReference>
<dbReference type="PANTHER" id="PTHR19308">
    <property type="entry name" value="PHOSPHATIDYLCHOLINE TRANSFER PROTEIN"/>
    <property type="match status" value="1"/>
</dbReference>
<dbReference type="PROSITE" id="PS50848">
    <property type="entry name" value="START"/>
    <property type="match status" value="1"/>
</dbReference>
<evidence type="ECO:0000259" key="1">
    <source>
        <dbReference type="PROSITE" id="PS50848"/>
    </source>
</evidence>
<comment type="caution">
    <text evidence="2">The sequence shown here is derived from an EMBL/GenBank/DDBJ whole genome shotgun (WGS) entry which is preliminary data.</text>
</comment>
<dbReference type="InterPro" id="IPR002913">
    <property type="entry name" value="START_lipid-bd_dom"/>
</dbReference>
<keyword evidence="3" id="KW-1185">Reference proteome</keyword>
<dbReference type="GO" id="GO:0005737">
    <property type="term" value="C:cytoplasm"/>
    <property type="evidence" value="ECO:0007669"/>
    <property type="project" value="UniProtKB-ARBA"/>
</dbReference>
<evidence type="ECO:0000313" key="2">
    <source>
        <dbReference type="EMBL" id="CAG9322231.1"/>
    </source>
</evidence>
<dbReference type="Proteomes" id="UP001162131">
    <property type="component" value="Unassembled WGS sequence"/>
</dbReference>
<sequence length="272" mass="31269">MGSQVSNLCLKCFDPSRDNIEYENIPTSNDSTVVELLDIKSHEEPLRPETQHNNLSVLEKPQENTNILHVAIEEAKKEFLAYANSPMSHDDCEELHNKDGYTIYGKDLERGFILKSQWKIPYTPSEYLGLFLNLDERVKWDPHIQEIKLISKDNDGYAMTHTKLKKHPVVSQRDIVSESKLFHLDDGMLIVSKSCEHPDYPATKDMVRMILFLTGYYVQPIEEDEEGNKSKVFNVIKIDFGGSFPQKMVKKANVLEVQKMNKAILKVLKNKA</sequence>
<gene>
    <name evidence="2" type="ORF">BSTOLATCC_MIC30606</name>
</gene>
<dbReference type="Pfam" id="PF01852">
    <property type="entry name" value="START"/>
    <property type="match status" value="1"/>
</dbReference>
<evidence type="ECO:0000313" key="3">
    <source>
        <dbReference type="Proteomes" id="UP001162131"/>
    </source>
</evidence>